<dbReference type="GO" id="GO:0005829">
    <property type="term" value="C:cytosol"/>
    <property type="evidence" value="ECO:0007669"/>
    <property type="project" value="TreeGrafter"/>
</dbReference>
<dbReference type="PROSITE" id="PS00606">
    <property type="entry name" value="KS3_1"/>
    <property type="match status" value="1"/>
</dbReference>
<evidence type="ECO:0000256" key="2">
    <source>
        <dbReference type="ARBA" id="ARBA00008467"/>
    </source>
</evidence>
<dbReference type="FunFam" id="3.40.47.10:FF:000018">
    <property type="entry name" value="3-oxoacyl-[acyl-carrier-protein] synthase 2"/>
    <property type="match status" value="1"/>
</dbReference>
<dbReference type="InterPro" id="IPR017568">
    <property type="entry name" value="3-oxoacyl-ACP_synth-2"/>
</dbReference>
<keyword evidence="17" id="KW-1185">Reference proteome</keyword>
<dbReference type="PANTHER" id="PTHR11712">
    <property type="entry name" value="POLYKETIDE SYNTHASE-RELATED"/>
    <property type="match status" value="1"/>
</dbReference>
<feature type="domain" description="Ketosynthase family 3 (KS3)" evidence="15">
    <location>
        <begin position="25"/>
        <end position="443"/>
    </location>
</feature>
<evidence type="ECO:0000256" key="10">
    <source>
        <dbReference type="ARBA" id="ARBA00023315"/>
    </source>
</evidence>
<dbReference type="Pfam" id="PF02801">
    <property type="entry name" value="Ketoacyl-synt_C"/>
    <property type="match status" value="1"/>
</dbReference>
<evidence type="ECO:0000256" key="1">
    <source>
        <dbReference type="ARBA" id="ARBA00005194"/>
    </source>
</evidence>
<dbReference type="Pfam" id="PF00109">
    <property type="entry name" value="ketoacyl-synt"/>
    <property type="match status" value="1"/>
</dbReference>
<keyword evidence="9 11" id="KW-0275">Fatty acid biosynthesis</keyword>
<dbReference type="NCBIfam" id="NF004970">
    <property type="entry name" value="PRK06333.1"/>
    <property type="match status" value="1"/>
</dbReference>
<keyword evidence="5 11" id="KW-0444">Lipid biosynthesis</keyword>
<evidence type="ECO:0000256" key="5">
    <source>
        <dbReference type="ARBA" id="ARBA00022516"/>
    </source>
</evidence>
<feature type="active site" description="For beta-ketoacyl synthase activity" evidence="12">
    <location>
        <position position="195"/>
    </location>
</feature>
<name>F0Q9L2_PARA1</name>
<reference evidence="16" key="1">
    <citation type="submission" date="2011-02" db="EMBL/GenBank/DDBJ databases">
        <title>Complete sequence of Acidovorax avenae subsp. avenae ATCC 19860.</title>
        <authorList>
            <consortium name="US DOE Joint Genome Institute"/>
            <person name="Lucas S."/>
            <person name="Copeland A."/>
            <person name="Lapidus A."/>
            <person name="Cheng J.-F."/>
            <person name="Goodwin L."/>
            <person name="Pitluck S."/>
            <person name="Chertkov O."/>
            <person name="Held B."/>
            <person name="Detter J.C."/>
            <person name="Han C."/>
            <person name="Tapia R."/>
            <person name="Land M."/>
            <person name="Hauser L."/>
            <person name="Kyrpides N."/>
            <person name="Ivanova N."/>
            <person name="Ovchinnikova G."/>
            <person name="Pagani I."/>
            <person name="Gordon S."/>
            <person name="Woyke T."/>
        </authorList>
    </citation>
    <scope>NUCLEOTIDE SEQUENCE</scope>
    <source>
        <strain evidence="16">ATCC 19860</strain>
    </source>
</reference>
<dbReference type="KEGG" id="aaa:Acav_0896"/>
<dbReference type="InterPro" id="IPR018201">
    <property type="entry name" value="Ketoacyl_synth_AS"/>
</dbReference>
<evidence type="ECO:0000256" key="7">
    <source>
        <dbReference type="ARBA" id="ARBA00022832"/>
    </source>
</evidence>
<dbReference type="InterPro" id="IPR020841">
    <property type="entry name" value="PKS_Beta-ketoAc_synthase_dom"/>
</dbReference>
<evidence type="ECO:0000259" key="15">
    <source>
        <dbReference type="PROSITE" id="PS52004"/>
    </source>
</evidence>
<keyword evidence="8" id="KW-0443">Lipid metabolism</keyword>
<comment type="function">
    <text evidence="11">Involved in the type II fatty acid elongation cycle. Catalyzes the elongation of a wide range of acyl-ACP by the addition of two carbons from malonyl-ACP to an acyl acceptor. Can efficiently catalyze the conversion of palmitoleoyl-ACP (cis-hexadec-9-enoyl-ACP) to cis-vaccenoyl-ACP (cis-octadec-11-enoyl-ACP), an essential step in the thermal regulation of fatty acid composition.</text>
</comment>
<evidence type="ECO:0000256" key="6">
    <source>
        <dbReference type="ARBA" id="ARBA00022679"/>
    </source>
</evidence>
<dbReference type="InterPro" id="IPR000794">
    <property type="entry name" value="Beta-ketoacyl_synthase"/>
</dbReference>
<dbReference type="InterPro" id="IPR016039">
    <property type="entry name" value="Thiolase-like"/>
</dbReference>
<evidence type="ECO:0000256" key="3">
    <source>
        <dbReference type="ARBA" id="ARBA00012356"/>
    </source>
</evidence>
<organism evidence="16 17">
    <name type="scientific">Paracidovorax avenae (strain ATCC 19860 / DSM 7227 / CCUG 15838 / JCM 20985 / LMG 2117 / NCPPB 1011)</name>
    <name type="common">Acidovorax avenae</name>
    <dbReference type="NCBI Taxonomy" id="643561"/>
    <lineage>
        <taxon>Bacteria</taxon>
        <taxon>Pseudomonadati</taxon>
        <taxon>Pseudomonadota</taxon>
        <taxon>Betaproteobacteria</taxon>
        <taxon>Burkholderiales</taxon>
        <taxon>Comamonadaceae</taxon>
        <taxon>Paracidovorax</taxon>
    </lineage>
</organism>
<dbReference type="Gene3D" id="3.40.47.10">
    <property type="match status" value="2"/>
</dbReference>
<dbReference type="CDD" id="cd00834">
    <property type="entry name" value="KAS_I_II"/>
    <property type="match status" value="1"/>
</dbReference>
<comment type="catalytic activity">
    <reaction evidence="11">
        <text>a fatty acyl-[ACP] + malonyl-[ACP] + H(+) = a 3-oxoacyl-[ACP] + holo-[ACP] + CO2</text>
        <dbReference type="Rhea" id="RHEA:22836"/>
        <dbReference type="Rhea" id="RHEA-COMP:9623"/>
        <dbReference type="Rhea" id="RHEA-COMP:9685"/>
        <dbReference type="Rhea" id="RHEA-COMP:9916"/>
        <dbReference type="Rhea" id="RHEA-COMP:14125"/>
        <dbReference type="ChEBI" id="CHEBI:15378"/>
        <dbReference type="ChEBI" id="CHEBI:16526"/>
        <dbReference type="ChEBI" id="CHEBI:64479"/>
        <dbReference type="ChEBI" id="CHEBI:78449"/>
        <dbReference type="ChEBI" id="CHEBI:78776"/>
        <dbReference type="ChEBI" id="CHEBI:138651"/>
    </reaction>
</comment>
<dbReference type="Proteomes" id="UP000002482">
    <property type="component" value="Chromosome"/>
</dbReference>
<dbReference type="PANTHER" id="PTHR11712:SF321">
    <property type="entry name" value="3-OXOACYL-[ACYL-CARRIER-PROTEIN] SYNTHASE 2"/>
    <property type="match status" value="1"/>
</dbReference>
<evidence type="ECO:0000256" key="8">
    <source>
        <dbReference type="ARBA" id="ARBA00023098"/>
    </source>
</evidence>
<comment type="similarity">
    <text evidence="2 11 13">Belongs to the thiolase-like superfamily. Beta-ketoacyl-ACP synthases family.</text>
</comment>
<dbReference type="UniPathway" id="UPA00094"/>
<dbReference type="GO" id="GO:0004315">
    <property type="term" value="F:3-oxoacyl-[acyl-carrier-protein] synthase activity"/>
    <property type="evidence" value="ECO:0007669"/>
    <property type="project" value="UniProtKB-UniRule"/>
</dbReference>
<evidence type="ECO:0000313" key="16">
    <source>
        <dbReference type="EMBL" id="ADX44819.1"/>
    </source>
</evidence>
<evidence type="ECO:0000256" key="12">
    <source>
        <dbReference type="PIRSR" id="PIRSR000447-1"/>
    </source>
</evidence>
<evidence type="ECO:0000256" key="11">
    <source>
        <dbReference type="PIRNR" id="PIRNR000447"/>
    </source>
</evidence>
<evidence type="ECO:0000313" key="17">
    <source>
        <dbReference type="Proteomes" id="UP000002482"/>
    </source>
</evidence>
<dbReference type="PROSITE" id="PS52004">
    <property type="entry name" value="KS3_2"/>
    <property type="match status" value="1"/>
</dbReference>
<dbReference type="EMBL" id="CP002521">
    <property type="protein sequence ID" value="ADX44819.1"/>
    <property type="molecule type" value="Genomic_DNA"/>
</dbReference>
<evidence type="ECO:0000256" key="9">
    <source>
        <dbReference type="ARBA" id="ARBA00023160"/>
    </source>
</evidence>
<dbReference type="InterPro" id="IPR014031">
    <property type="entry name" value="Ketoacyl_synth_C"/>
</dbReference>
<keyword evidence="10 11" id="KW-0012">Acyltransferase</keyword>
<dbReference type="EC" id="2.3.1.179" evidence="3 11"/>
<evidence type="ECO:0000256" key="13">
    <source>
        <dbReference type="RuleBase" id="RU003694"/>
    </source>
</evidence>
<comment type="pathway">
    <text evidence="1 11">Lipid metabolism; fatty acid biosynthesis.</text>
</comment>
<comment type="catalytic activity">
    <reaction evidence="11">
        <text>(9Z)-hexadecenoyl-[ACP] + malonyl-[ACP] + H(+) = 3-oxo-(11Z)-octadecenoyl-[ACP] + holo-[ACP] + CO2</text>
        <dbReference type="Rhea" id="RHEA:55040"/>
        <dbReference type="Rhea" id="RHEA-COMP:9623"/>
        <dbReference type="Rhea" id="RHEA-COMP:9685"/>
        <dbReference type="Rhea" id="RHEA-COMP:10800"/>
        <dbReference type="Rhea" id="RHEA-COMP:14074"/>
        <dbReference type="ChEBI" id="CHEBI:15378"/>
        <dbReference type="ChEBI" id="CHEBI:16526"/>
        <dbReference type="ChEBI" id="CHEBI:64479"/>
        <dbReference type="ChEBI" id="CHEBI:78449"/>
        <dbReference type="ChEBI" id="CHEBI:83989"/>
        <dbReference type="ChEBI" id="CHEBI:138538"/>
        <dbReference type="EC" id="2.3.1.179"/>
    </reaction>
</comment>
<sequence length="449" mass="45283">MFSASTPAIGDSGHHSPPMAGHPGRPRVVITGMGLVCPLGCGAELAWRRLLEGRSGLRRLPDAVVEGLDAAVGGTVPTPAEDAEGGWEPGVTASAKDLRKMDRFIPMALEAARQALAQAAWAPADPRSRERTATVIASGIGGFGAIAEAVRTTDGRGPQRLSPFTVPSFLVNLAAGHVSIRHGFQGPLGAPVTACAAGVQALGDGARMIRAGEADVAVCGGTEAAIDRVSLGGFAAAKALSTAFADRPDQASRPFDAARDGFVMGEGAGVLVLESLDHALARGAVPLAEVVGYGTSADAHHITSGPEDGDGARRAMALALAQAGLAPEQVQYLNAHATSTYVGDRGELAAVRSLFGLGGTVAISSTKAATGHLLGAAGAVAAIFTALALRDQVVPATRNLVQPDALAEGLDLVAGSARPMPLQHALVNGFGFGGVNASLVLGRWAPGDS</sequence>
<dbReference type="AlphaFoldDB" id="F0Q9L2"/>
<feature type="region of interest" description="Disordered" evidence="14">
    <location>
        <begin position="1"/>
        <end position="25"/>
    </location>
</feature>
<evidence type="ECO:0000256" key="14">
    <source>
        <dbReference type="SAM" id="MobiDB-lite"/>
    </source>
</evidence>
<protein>
    <recommendedName>
        <fullName evidence="4 11">3-oxoacyl-[acyl-carrier-protein] synthase 2</fullName>
        <ecNumber evidence="3 11">2.3.1.179</ecNumber>
    </recommendedName>
</protein>
<keyword evidence="6 11" id="KW-0808">Transferase</keyword>
<dbReference type="PIRSF" id="PIRSF000447">
    <property type="entry name" value="KAS_II"/>
    <property type="match status" value="1"/>
</dbReference>
<accession>F0Q9L2</accession>
<dbReference type="GO" id="GO:0006633">
    <property type="term" value="P:fatty acid biosynthetic process"/>
    <property type="evidence" value="ECO:0007669"/>
    <property type="project" value="UniProtKB-UniRule"/>
</dbReference>
<gene>
    <name evidence="16" type="ordered locus">Acav_0896</name>
</gene>
<evidence type="ECO:0000256" key="4">
    <source>
        <dbReference type="ARBA" id="ARBA00014657"/>
    </source>
</evidence>
<dbReference type="SUPFAM" id="SSF53901">
    <property type="entry name" value="Thiolase-like"/>
    <property type="match status" value="2"/>
</dbReference>
<proteinExistence type="inferred from homology"/>
<dbReference type="InterPro" id="IPR014030">
    <property type="entry name" value="Ketoacyl_synth_N"/>
</dbReference>
<dbReference type="HOGENOM" id="CLU_000022_69_2_4"/>
<dbReference type="SMART" id="SM00825">
    <property type="entry name" value="PKS_KS"/>
    <property type="match status" value="1"/>
</dbReference>
<dbReference type="NCBIfam" id="NF005589">
    <property type="entry name" value="PRK07314.1"/>
    <property type="match status" value="1"/>
</dbReference>
<keyword evidence="7" id="KW-0276">Fatty acid metabolism</keyword>
<dbReference type="NCBIfam" id="TIGR03150">
    <property type="entry name" value="fabF"/>
    <property type="match status" value="1"/>
</dbReference>